<sequence>MPLLMYLRKVGDRGATNLATLELSGFSLWRLGCSKILMHLSDIQQEFFTVSHEKKSWNAHPRGHQVKYHIPALSIVVGDILYVSENKAEVGRLNSNGADDKIVSDAIIPGDRSTLPYLLGGDDVTVSRKCPDSLVVIVKIYMNKKS</sequence>
<keyword evidence="2" id="KW-1185">Reference proteome</keyword>
<dbReference type="EMBL" id="JAPDRK010000003">
    <property type="protein sequence ID" value="KAJ9614566.1"/>
    <property type="molecule type" value="Genomic_DNA"/>
</dbReference>
<dbReference type="AlphaFoldDB" id="A0AA38XJG6"/>
<gene>
    <name evidence="1" type="ORF">H2200_002703</name>
</gene>
<reference evidence="1" key="1">
    <citation type="submission" date="2022-10" db="EMBL/GenBank/DDBJ databases">
        <title>Culturing micro-colonial fungi from biological soil crusts in the Mojave desert and describing Neophaeococcomyces mojavensis, and introducing the new genera and species Taxawa tesnikishii.</title>
        <authorList>
            <person name="Kurbessoian T."/>
            <person name="Stajich J.E."/>
        </authorList>
    </citation>
    <scope>NUCLEOTIDE SEQUENCE</scope>
    <source>
        <strain evidence="1">TK_41</strain>
    </source>
</reference>
<dbReference type="Proteomes" id="UP001172673">
    <property type="component" value="Unassembled WGS sequence"/>
</dbReference>
<protein>
    <submittedName>
        <fullName evidence="1">Uncharacterized protein</fullName>
    </submittedName>
</protein>
<organism evidence="1 2">
    <name type="scientific">Cladophialophora chaetospira</name>
    <dbReference type="NCBI Taxonomy" id="386627"/>
    <lineage>
        <taxon>Eukaryota</taxon>
        <taxon>Fungi</taxon>
        <taxon>Dikarya</taxon>
        <taxon>Ascomycota</taxon>
        <taxon>Pezizomycotina</taxon>
        <taxon>Eurotiomycetes</taxon>
        <taxon>Chaetothyriomycetidae</taxon>
        <taxon>Chaetothyriales</taxon>
        <taxon>Herpotrichiellaceae</taxon>
        <taxon>Cladophialophora</taxon>
    </lineage>
</organism>
<evidence type="ECO:0000313" key="1">
    <source>
        <dbReference type="EMBL" id="KAJ9614566.1"/>
    </source>
</evidence>
<name>A0AA38XJG6_9EURO</name>
<accession>A0AA38XJG6</accession>
<proteinExistence type="predicted"/>
<comment type="caution">
    <text evidence="1">The sequence shown here is derived from an EMBL/GenBank/DDBJ whole genome shotgun (WGS) entry which is preliminary data.</text>
</comment>
<evidence type="ECO:0000313" key="2">
    <source>
        <dbReference type="Proteomes" id="UP001172673"/>
    </source>
</evidence>